<dbReference type="Gene3D" id="3.40.640.10">
    <property type="entry name" value="Type I PLP-dependent aspartate aminotransferase-like (Major domain)"/>
    <property type="match status" value="1"/>
</dbReference>
<reference evidence="6 7" key="1">
    <citation type="submission" date="2020-07" db="EMBL/GenBank/DDBJ databases">
        <title>Transfer of Campylobacter canadensis to the novel genus Avispirillum gen. nov., that also includes two novel species recovered from migratory waterfowl: Avispirillum anseris sp. nov. and Avispirillum brantae sp. nov.</title>
        <authorList>
            <person name="Miller W.G."/>
            <person name="Chapman M.H."/>
            <person name="Yee E."/>
            <person name="Inglis G.D."/>
        </authorList>
    </citation>
    <scope>NUCLEOTIDE SEQUENCE [LARGE SCALE GENOMIC DNA]</scope>
    <source>
        <strain evidence="6 7">L283</strain>
    </source>
</reference>
<dbReference type="GO" id="GO:0008483">
    <property type="term" value="F:transaminase activity"/>
    <property type="evidence" value="ECO:0007669"/>
    <property type="project" value="UniProtKB-KW"/>
</dbReference>
<evidence type="ECO:0000256" key="3">
    <source>
        <dbReference type="ARBA" id="ARBA00022679"/>
    </source>
</evidence>
<gene>
    <name evidence="6" type="ORF">AVCANL283_06365</name>
</gene>
<evidence type="ECO:0000256" key="2">
    <source>
        <dbReference type="ARBA" id="ARBA00022576"/>
    </source>
</evidence>
<dbReference type="InterPro" id="IPR004839">
    <property type="entry name" value="Aminotransferase_I/II_large"/>
</dbReference>
<keyword evidence="4" id="KW-0663">Pyridoxal phosphate</keyword>
<dbReference type="InterPro" id="IPR050106">
    <property type="entry name" value="HistidinolP_aminotransfase"/>
</dbReference>
<evidence type="ECO:0000256" key="1">
    <source>
        <dbReference type="ARBA" id="ARBA00007970"/>
    </source>
</evidence>
<keyword evidence="7" id="KW-1185">Reference proteome</keyword>
<dbReference type="Pfam" id="PF00155">
    <property type="entry name" value="Aminotran_1_2"/>
    <property type="match status" value="1"/>
</dbReference>
<dbReference type="RefSeq" id="WP_224325415.1">
    <property type="nucleotide sequence ID" value="NZ_JACGBB010000013.1"/>
</dbReference>
<protein>
    <submittedName>
        <fullName evidence="6">Histidinol-phosphate aminotransferase family protein</fullName>
    </submittedName>
</protein>
<accession>A0ABS7WSH9</accession>
<proteinExistence type="inferred from homology"/>
<sequence>MIDLSKNENTSYKLDISGIFKQIDSNRYSFLKNYLLNEKLAQFYNLSEDNFLLGVGSGECICLCFLYFKTLAQELNKEFQIISTSPTFEVVLDYAKAMNIDIKRINFDENFSLDIKQIKADKNKLNLIYITNPNNPSAYVLSKDEVDYLASLVNDECYLLLDEAYAEFVEDFYTLDFAKSDYIIHTRTFSKIFSLAALRIGYIIASKNFIKNISKFYNPDKINSLALFSAIYALEQKDFIKEARKQISKNRDILISELKRLQIPYIDSKTNFLLHKIKSLKYNEFMLSKGILTGNNFFNYNRVSIGNEEEIKIFIKALNEAKKLDLV</sequence>
<dbReference type="CDD" id="cd00609">
    <property type="entry name" value="AAT_like"/>
    <property type="match status" value="1"/>
</dbReference>
<evidence type="ECO:0000313" key="7">
    <source>
        <dbReference type="Proteomes" id="UP000786183"/>
    </source>
</evidence>
<evidence type="ECO:0000313" key="6">
    <source>
        <dbReference type="EMBL" id="MBZ7987723.1"/>
    </source>
</evidence>
<keyword evidence="2 6" id="KW-0032">Aminotransferase</keyword>
<organism evidence="6 7">
    <name type="scientific">Campylobacter canadensis</name>
    <dbReference type="NCBI Taxonomy" id="449520"/>
    <lineage>
        <taxon>Bacteria</taxon>
        <taxon>Pseudomonadati</taxon>
        <taxon>Campylobacterota</taxon>
        <taxon>Epsilonproteobacteria</taxon>
        <taxon>Campylobacterales</taxon>
        <taxon>Campylobacteraceae</taxon>
        <taxon>Campylobacter</taxon>
    </lineage>
</organism>
<dbReference type="InterPro" id="IPR015421">
    <property type="entry name" value="PyrdxlP-dep_Trfase_major"/>
</dbReference>
<dbReference type="SUPFAM" id="SSF53383">
    <property type="entry name" value="PLP-dependent transferases"/>
    <property type="match status" value="1"/>
</dbReference>
<feature type="domain" description="Aminotransferase class I/classII large" evidence="5">
    <location>
        <begin position="27"/>
        <end position="317"/>
    </location>
</feature>
<dbReference type="PANTHER" id="PTHR43643:SF3">
    <property type="entry name" value="HISTIDINOL-PHOSPHATE AMINOTRANSFERASE"/>
    <property type="match status" value="1"/>
</dbReference>
<dbReference type="InterPro" id="IPR015424">
    <property type="entry name" value="PyrdxlP-dep_Trfase"/>
</dbReference>
<dbReference type="InterPro" id="IPR015422">
    <property type="entry name" value="PyrdxlP-dep_Trfase_small"/>
</dbReference>
<dbReference type="Proteomes" id="UP000786183">
    <property type="component" value="Unassembled WGS sequence"/>
</dbReference>
<dbReference type="Gene3D" id="3.90.1150.10">
    <property type="entry name" value="Aspartate Aminotransferase, domain 1"/>
    <property type="match status" value="1"/>
</dbReference>
<comment type="similarity">
    <text evidence="1">Belongs to the class-II pyridoxal-phosphate-dependent aminotransferase family. Histidinol-phosphate aminotransferase subfamily.</text>
</comment>
<evidence type="ECO:0000256" key="4">
    <source>
        <dbReference type="ARBA" id="ARBA00022898"/>
    </source>
</evidence>
<dbReference type="EMBL" id="JACGBB010000013">
    <property type="protein sequence ID" value="MBZ7987723.1"/>
    <property type="molecule type" value="Genomic_DNA"/>
</dbReference>
<evidence type="ECO:0000259" key="5">
    <source>
        <dbReference type="Pfam" id="PF00155"/>
    </source>
</evidence>
<comment type="caution">
    <text evidence="6">The sequence shown here is derived from an EMBL/GenBank/DDBJ whole genome shotgun (WGS) entry which is preliminary data.</text>
</comment>
<dbReference type="PANTHER" id="PTHR43643">
    <property type="entry name" value="HISTIDINOL-PHOSPHATE AMINOTRANSFERASE 2"/>
    <property type="match status" value="1"/>
</dbReference>
<name>A0ABS7WSH9_9BACT</name>
<keyword evidence="3" id="KW-0808">Transferase</keyword>